<proteinExistence type="predicted"/>
<gene>
    <name evidence="3" type="primary">mspF</name>
    <name evidence="3" type="ORF">RSOLAG22IIIB_09852</name>
</gene>
<dbReference type="SUPFAM" id="SSF81383">
    <property type="entry name" value="F-box domain"/>
    <property type="match status" value="1"/>
</dbReference>
<dbReference type="Proteomes" id="UP000044841">
    <property type="component" value="Unassembled WGS sequence"/>
</dbReference>
<dbReference type="InterPro" id="IPR036047">
    <property type="entry name" value="F-box-like_dom_sf"/>
</dbReference>
<evidence type="ECO:0000313" key="3">
    <source>
        <dbReference type="EMBL" id="CUA71797.1"/>
    </source>
</evidence>
<feature type="compositionally biased region" description="Low complexity" evidence="1">
    <location>
        <begin position="385"/>
        <end position="394"/>
    </location>
</feature>
<evidence type="ECO:0000256" key="1">
    <source>
        <dbReference type="SAM" id="MobiDB-lite"/>
    </source>
</evidence>
<reference evidence="3 4" key="1">
    <citation type="submission" date="2015-07" db="EMBL/GenBank/DDBJ databases">
        <authorList>
            <person name="Noorani M."/>
        </authorList>
    </citation>
    <scope>NUCLEOTIDE SEQUENCE [LARGE SCALE GENOMIC DNA]</scope>
    <source>
        <strain evidence="3">BBA 69670</strain>
    </source>
</reference>
<dbReference type="PROSITE" id="PS50181">
    <property type="entry name" value="FBOX"/>
    <property type="match status" value="1"/>
</dbReference>
<dbReference type="Pfam" id="PF00646">
    <property type="entry name" value="F-box"/>
    <property type="match status" value="1"/>
</dbReference>
<accession>A0A0K6G0L2</accession>
<dbReference type="InterPro" id="IPR001810">
    <property type="entry name" value="F-box_dom"/>
</dbReference>
<organism evidence="3 4">
    <name type="scientific">Rhizoctonia solani</name>
    <dbReference type="NCBI Taxonomy" id="456999"/>
    <lineage>
        <taxon>Eukaryota</taxon>
        <taxon>Fungi</taxon>
        <taxon>Dikarya</taxon>
        <taxon>Basidiomycota</taxon>
        <taxon>Agaricomycotina</taxon>
        <taxon>Agaricomycetes</taxon>
        <taxon>Cantharellales</taxon>
        <taxon>Ceratobasidiaceae</taxon>
        <taxon>Rhizoctonia</taxon>
    </lineage>
</organism>
<name>A0A0K6G0L2_9AGAM</name>
<evidence type="ECO:0000313" key="4">
    <source>
        <dbReference type="Proteomes" id="UP000044841"/>
    </source>
</evidence>
<sequence length="812" mass="93134">MRTRQQTRASVLALMDGVNEKEGELESVMGSEKDRGSIRSFSPTSPPSRKRRGLLKSSRSTKQNTVARRAQGKLMGALGLPLEVFAEIMQHLSPIDIISLSRSNKFFRTLLMQRSMAHVWRTALQNVSGLPPCPVDLCEPQYAVLMFTRQCSYCGGVAIRSMDPYLNVRLCNTCREEQLEYVSEIKHETLGKLIHQSSISYIKHGRDQMATCLRAEKEEIEAIWADICSGNAQSDEDTIRWIEETANACRERQKHARVLEHYLENTVDNRSKELAQLRIQRRQEIKKRLEENGWEERDWQFSLRTAREWTNLVEAPKPLTDRVWQNLYPQLVPFLEKNRTMNNANSKARRRFQRKRRLHNLLIHIKNQNSLLSVDKNIITESNSNSHSALASSSDDTPAENAVDSNEDTSNSITPTSKFILRAPFPSIVDALDFPIISALLNEDVDADTMEDNFERSRTDIEQVILNWCSIIEEWFVTILDPSIWYLGESESGDRRDKVDSENNVSDPAVPKLEFQFKIPPGSGFPDKLRPHTQLLLRADSVFCMAGDELCPPPLYYPDLFSVFQDKSPGYFPPKKPSRWPYSERPKLGSPWHPRDVVPYPEGIAAAKALLHQLGRPDAAQFELQALGARFSCGPCGEKWLMTWNEIVQHYAEAQIHALKTEKTETSTAYINSHSFEFIKKGKGKPLIVLHSQDECKVISSGTSRKQKFMQCDLCDKIDIRFRAPRDAMLKHVRAVHAIKSPQANHYSRTTDSQVHIEIRDPDTHTHDTDSDNSELPLYDMDHFLMHFGPAARWTDWTRLRRCDMGWDTDKE</sequence>
<protein>
    <recommendedName>
        <fullName evidence="2">F-box domain-containing protein</fullName>
    </recommendedName>
</protein>
<dbReference type="CDD" id="cd09917">
    <property type="entry name" value="F-box_SF"/>
    <property type="match status" value="1"/>
</dbReference>
<dbReference type="EMBL" id="CYGV01001263">
    <property type="protein sequence ID" value="CUA71797.1"/>
    <property type="molecule type" value="Genomic_DNA"/>
</dbReference>
<feature type="region of interest" description="Disordered" evidence="1">
    <location>
        <begin position="385"/>
        <end position="411"/>
    </location>
</feature>
<evidence type="ECO:0000259" key="2">
    <source>
        <dbReference type="PROSITE" id="PS50181"/>
    </source>
</evidence>
<feature type="domain" description="F-box" evidence="2">
    <location>
        <begin position="74"/>
        <end position="123"/>
    </location>
</feature>
<feature type="region of interest" description="Disordered" evidence="1">
    <location>
        <begin position="22"/>
        <end position="67"/>
    </location>
</feature>
<dbReference type="AlphaFoldDB" id="A0A0K6G0L2"/>
<keyword evidence="4" id="KW-1185">Reference proteome</keyword>